<name>A0A8R7UQV1_TRIUA</name>
<evidence type="ECO:0008006" key="3">
    <source>
        <dbReference type="Google" id="ProtNLM"/>
    </source>
</evidence>
<dbReference type="EnsemblPlants" id="TuG1812G0600000105.01.T01">
    <property type="protein sequence ID" value="TuG1812G0600000105.01.T01.cds429877"/>
    <property type="gene ID" value="TuG1812G0600000105.01"/>
</dbReference>
<dbReference type="AlphaFoldDB" id="A0A8R7UQV1"/>
<dbReference type="SUPFAM" id="SSF81383">
    <property type="entry name" value="F-box domain"/>
    <property type="match status" value="1"/>
</dbReference>
<dbReference type="PANTHER" id="PTHR35828">
    <property type="entry name" value="OS08G0203800 PROTEIN-RELATED"/>
    <property type="match status" value="1"/>
</dbReference>
<keyword evidence="2" id="KW-1185">Reference proteome</keyword>
<dbReference type="InterPro" id="IPR036047">
    <property type="entry name" value="F-box-like_dom_sf"/>
</dbReference>
<dbReference type="Gramene" id="TuG1812G0600000105.01.T01">
    <property type="protein sequence ID" value="TuG1812G0600000105.01.T01.cds429877"/>
    <property type="gene ID" value="TuG1812G0600000105.01"/>
</dbReference>
<dbReference type="Proteomes" id="UP000015106">
    <property type="component" value="Chromosome 6"/>
</dbReference>
<reference evidence="1" key="2">
    <citation type="submission" date="2018-03" db="EMBL/GenBank/DDBJ databases">
        <title>The Triticum urartu genome reveals the dynamic nature of wheat genome evolution.</title>
        <authorList>
            <person name="Ling H."/>
            <person name="Ma B."/>
            <person name="Shi X."/>
            <person name="Liu H."/>
            <person name="Dong L."/>
            <person name="Sun H."/>
            <person name="Cao Y."/>
            <person name="Gao Q."/>
            <person name="Zheng S."/>
            <person name="Li Y."/>
            <person name="Yu Y."/>
            <person name="Du H."/>
            <person name="Qi M."/>
            <person name="Li Y."/>
            <person name="Yu H."/>
            <person name="Cui Y."/>
            <person name="Wang N."/>
            <person name="Chen C."/>
            <person name="Wu H."/>
            <person name="Zhao Y."/>
            <person name="Zhang J."/>
            <person name="Li Y."/>
            <person name="Zhou W."/>
            <person name="Zhang B."/>
            <person name="Hu W."/>
            <person name="Eijk M."/>
            <person name="Tang J."/>
            <person name="Witsenboer H."/>
            <person name="Zhao S."/>
            <person name="Li Z."/>
            <person name="Zhang A."/>
            <person name="Wang D."/>
            <person name="Liang C."/>
        </authorList>
    </citation>
    <scope>NUCLEOTIDE SEQUENCE [LARGE SCALE GENOMIC DNA]</scope>
    <source>
        <strain evidence="1">cv. G1812</strain>
    </source>
</reference>
<sequence length="150" mass="16560">MAARSRTQPATATARGRRQTTASLPLDVLVDIAARSDPATLVRCAATCVDMRCRVKEYIRLRGRLRLRHGDRFVLPLLRGHLIRGHHRKKELFLVDTAAADDTTMHRATTISSVPLASRDGLVLLLVDGELRVCNQVTATSQTLPPEPAF</sequence>
<dbReference type="PANTHER" id="PTHR35828:SF51">
    <property type="entry name" value="F-BOX DOMAIN-CONTAINING PROTEIN"/>
    <property type="match status" value="1"/>
</dbReference>
<accession>A0A8R7UQV1</accession>
<evidence type="ECO:0000313" key="2">
    <source>
        <dbReference type="Proteomes" id="UP000015106"/>
    </source>
</evidence>
<reference evidence="2" key="1">
    <citation type="journal article" date="2013" name="Nature">
        <title>Draft genome of the wheat A-genome progenitor Triticum urartu.</title>
        <authorList>
            <person name="Ling H.Q."/>
            <person name="Zhao S."/>
            <person name="Liu D."/>
            <person name="Wang J."/>
            <person name="Sun H."/>
            <person name="Zhang C."/>
            <person name="Fan H."/>
            <person name="Li D."/>
            <person name="Dong L."/>
            <person name="Tao Y."/>
            <person name="Gao C."/>
            <person name="Wu H."/>
            <person name="Li Y."/>
            <person name="Cui Y."/>
            <person name="Guo X."/>
            <person name="Zheng S."/>
            <person name="Wang B."/>
            <person name="Yu K."/>
            <person name="Liang Q."/>
            <person name="Yang W."/>
            <person name="Lou X."/>
            <person name="Chen J."/>
            <person name="Feng M."/>
            <person name="Jian J."/>
            <person name="Zhang X."/>
            <person name="Luo G."/>
            <person name="Jiang Y."/>
            <person name="Liu J."/>
            <person name="Wang Z."/>
            <person name="Sha Y."/>
            <person name="Zhang B."/>
            <person name="Wu H."/>
            <person name="Tang D."/>
            <person name="Shen Q."/>
            <person name="Xue P."/>
            <person name="Zou S."/>
            <person name="Wang X."/>
            <person name="Liu X."/>
            <person name="Wang F."/>
            <person name="Yang Y."/>
            <person name="An X."/>
            <person name="Dong Z."/>
            <person name="Zhang K."/>
            <person name="Zhang X."/>
            <person name="Luo M.C."/>
            <person name="Dvorak J."/>
            <person name="Tong Y."/>
            <person name="Wang J."/>
            <person name="Yang H."/>
            <person name="Li Z."/>
            <person name="Wang D."/>
            <person name="Zhang A."/>
            <person name="Wang J."/>
        </authorList>
    </citation>
    <scope>NUCLEOTIDE SEQUENCE</scope>
    <source>
        <strain evidence="2">cv. G1812</strain>
    </source>
</reference>
<evidence type="ECO:0000313" key="1">
    <source>
        <dbReference type="EnsemblPlants" id="TuG1812G0600000105.01.T01.cds429877"/>
    </source>
</evidence>
<protein>
    <recommendedName>
        <fullName evidence="3">F-box domain-containing protein</fullName>
    </recommendedName>
</protein>
<proteinExistence type="predicted"/>
<reference evidence="1" key="3">
    <citation type="submission" date="2022-06" db="UniProtKB">
        <authorList>
            <consortium name="EnsemblPlants"/>
        </authorList>
    </citation>
    <scope>IDENTIFICATION</scope>
</reference>
<organism evidence="1 2">
    <name type="scientific">Triticum urartu</name>
    <name type="common">Red wild einkorn</name>
    <name type="synonym">Crithodium urartu</name>
    <dbReference type="NCBI Taxonomy" id="4572"/>
    <lineage>
        <taxon>Eukaryota</taxon>
        <taxon>Viridiplantae</taxon>
        <taxon>Streptophyta</taxon>
        <taxon>Embryophyta</taxon>
        <taxon>Tracheophyta</taxon>
        <taxon>Spermatophyta</taxon>
        <taxon>Magnoliopsida</taxon>
        <taxon>Liliopsida</taxon>
        <taxon>Poales</taxon>
        <taxon>Poaceae</taxon>
        <taxon>BOP clade</taxon>
        <taxon>Pooideae</taxon>
        <taxon>Triticodae</taxon>
        <taxon>Triticeae</taxon>
        <taxon>Triticinae</taxon>
        <taxon>Triticum</taxon>
    </lineage>
</organism>